<dbReference type="InterPro" id="IPR001763">
    <property type="entry name" value="Rhodanese-like_dom"/>
</dbReference>
<dbReference type="SMART" id="SM00450">
    <property type="entry name" value="RHOD"/>
    <property type="match status" value="1"/>
</dbReference>
<keyword evidence="6" id="KW-1185">Reference proteome</keyword>
<dbReference type="InterPro" id="IPR038765">
    <property type="entry name" value="Papain-like_cys_pep_sf"/>
</dbReference>
<accession>A0A9P5LAM5</accession>
<evidence type="ECO:0000259" key="3">
    <source>
        <dbReference type="PROSITE" id="PS50206"/>
    </source>
</evidence>
<organism evidence="5 6">
    <name type="scientific">Cylindrodendrum hubeiense</name>
    <dbReference type="NCBI Taxonomy" id="595255"/>
    <lineage>
        <taxon>Eukaryota</taxon>
        <taxon>Fungi</taxon>
        <taxon>Dikarya</taxon>
        <taxon>Ascomycota</taxon>
        <taxon>Pezizomycotina</taxon>
        <taxon>Sordariomycetes</taxon>
        <taxon>Hypocreomycetidae</taxon>
        <taxon>Hypocreales</taxon>
        <taxon>Nectriaceae</taxon>
        <taxon>Cylindrodendrum</taxon>
    </lineage>
</organism>
<feature type="compositionally biased region" description="Polar residues" evidence="2">
    <location>
        <begin position="1"/>
        <end position="14"/>
    </location>
</feature>
<feature type="compositionally biased region" description="Polar residues" evidence="2">
    <location>
        <begin position="154"/>
        <end position="163"/>
    </location>
</feature>
<evidence type="ECO:0008006" key="7">
    <source>
        <dbReference type="Google" id="ProtNLM"/>
    </source>
</evidence>
<protein>
    <recommendedName>
        <fullName evidence="7">Ubiquitin carboxyl-terminal hydrolase</fullName>
    </recommendedName>
</protein>
<feature type="compositionally biased region" description="Low complexity" evidence="2">
    <location>
        <begin position="251"/>
        <end position="264"/>
    </location>
</feature>
<dbReference type="PANTHER" id="PTHR21646">
    <property type="entry name" value="UBIQUITIN CARBOXYL-TERMINAL HYDROLASE"/>
    <property type="match status" value="1"/>
</dbReference>
<dbReference type="PROSITE" id="PS50235">
    <property type="entry name" value="USP_3"/>
    <property type="match status" value="1"/>
</dbReference>
<feature type="region of interest" description="Disordered" evidence="2">
    <location>
        <begin position="250"/>
        <end position="353"/>
    </location>
</feature>
<sequence length="1080" mass="119759">MTSLGHSRSSSLVDTRNRPMATNGVFSPPPPAGRNGGDARHGGAPIPHIEDILAVPRDIDLNQSIRKLLESAEASLRQAEMSRDFNRPTLALKDYIRASVIAIQAVRKHREYSSLKADHNDLARAHSSLLKKIRQQDAVYAGIKQDIIADNKRTGVQPTNQKPGSFRENGVGSRSGSPVKATRDVVSSLSSVNRSPNASPRSSMNGSPARVKPSIQPKPQALHGNAISSARSSLSLSAAQELAARFANLRGPQASPSPQASPGQDPRIKTHQIIPPKPAGPREMPPPAPRPPKIDINTNLPSLPKMPDAIYSPRGSISGETPRPPGTARNVYNRNGSTTPSVPGTPTQQSQAQADYFAPAQSYSNIVLPPVPPENAMKVPEGTSITPDQLYQAMKAKGSILVIDTRVREDFNEGHIMSSSTICIEPSILLRENLSADQISESLVLSPNQEEFLFEQRDKYDLVVFYDEDSEEVSNNPRNSDDLVLASLRRALVDYNYLKDLKNPPKILKGGINAWVDLMGPSSLQSSTQTTAPSKLIQPTKRIRSSTIERTKSKYIVKPLKPDDVKAWQETLKNEDMETASSPSFLRTKEDFLRRFPPVDPGQESMVSHDDQLPHQLPYQLPHKPPYGSSHKGDLNTDLPSPPTRPAPAMPRPSYSGLAEGADDSELYGKANGTPTNRQVARIAAKTVEQAPTADIPKHYTGLSNPNNWCYANSTLQCLLASPEFGRELADSAWISKYKAPKKDDEKIEHPQLMVRIITNLFHWMSSGKFQVMNAQTLMNYSRDLCKQAQGALEPFGGEQQQDAQEFMSFLLTHLHDETNTRRDRKGLVDQPDTKRQSLLQAAGEYWHSHLGLNQSLIDRYWRGLELSTVKCEECHTKTYSFSPFEWIPVTVNRGRGMTLHEVLKEHTAGNSLSDFSCDNCRRPTRALQSLSFARMPSLLCVCLRRFQFQPAYNKPVKSSAPITWDFNDMDMSRYFLPAADNAPPNGAADPSDPAFAAPFRYETYAVIVHEGSTTNSGHYTAYVRDTASHDPHAWFYCNDSKVTKVRIGNGDRDDVQEAVFKTGRDKVPYLIFFRRKGMR</sequence>
<feature type="compositionally biased region" description="Low complexity" evidence="2">
    <location>
        <begin position="336"/>
        <end position="351"/>
    </location>
</feature>
<comment type="similarity">
    <text evidence="1">Belongs to the peptidase C19 family.</text>
</comment>
<dbReference type="AlphaFoldDB" id="A0A9P5LAM5"/>
<dbReference type="EMBL" id="JAANBB010000559">
    <property type="protein sequence ID" value="KAF7539462.1"/>
    <property type="molecule type" value="Genomic_DNA"/>
</dbReference>
<dbReference type="InterPro" id="IPR036873">
    <property type="entry name" value="Rhodanese-like_dom_sf"/>
</dbReference>
<dbReference type="InterPro" id="IPR001394">
    <property type="entry name" value="Peptidase_C19_UCH"/>
</dbReference>
<feature type="domain" description="Rhodanese" evidence="3">
    <location>
        <begin position="396"/>
        <end position="524"/>
    </location>
</feature>
<reference evidence="5" key="1">
    <citation type="submission" date="2020-03" db="EMBL/GenBank/DDBJ databases">
        <title>Draft Genome Sequence of Cylindrodendrum hubeiense.</title>
        <authorList>
            <person name="Buettner E."/>
            <person name="Kellner H."/>
        </authorList>
    </citation>
    <scope>NUCLEOTIDE SEQUENCE</scope>
    <source>
        <strain evidence="5">IHI 201604</strain>
    </source>
</reference>
<feature type="region of interest" description="Disordered" evidence="2">
    <location>
        <begin position="1"/>
        <end position="44"/>
    </location>
</feature>
<dbReference type="InterPro" id="IPR028889">
    <property type="entry name" value="USP"/>
</dbReference>
<feature type="domain" description="USP" evidence="4">
    <location>
        <begin position="701"/>
        <end position="1077"/>
    </location>
</feature>
<dbReference type="InterPro" id="IPR050185">
    <property type="entry name" value="Ub_carboxyl-term_hydrolase"/>
</dbReference>
<dbReference type="Pfam" id="PF00443">
    <property type="entry name" value="UCH"/>
    <property type="match status" value="1"/>
</dbReference>
<gene>
    <name evidence="5" type="ORF">G7Z17_g12424</name>
</gene>
<dbReference type="Gene3D" id="3.40.250.10">
    <property type="entry name" value="Rhodanese-like domain"/>
    <property type="match status" value="1"/>
</dbReference>
<feature type="compositionally biased region" description="Polar residues" evidence="2">
    <location>
        <begin position="185"/>
        <end position="206"/>
    </location>
</feature>
<proteinExistence type="inferred from homology"/>
<feature type="region of interest" description="Disordered" evidence="2">
    <location>
        <begin position="151"/>
        <end position="221"/>
    </location>
</feature>
<dbReference type="SUPFAM" id="SSF54001">
    <property type="entry name" value="Cysteine proteinases"/>
    <property type="match status" value="1"/>
</dbReference>
<dbReference type="SUPFAM" id="SSF52821">
    <property type="entry name" value="Rhodanese/Cell cycle control phosphatase"/>
    <property type="match status" value="1"/>
</dbReference>
<dbReference type="Proteomes" id="UP000722485">
    <property type="component" value="Unassembled WGS sequence"/>
</dbReference>
<evidence type="ECO:0000256" key="1">
    <source>
        <dbReference type="ARBA" id="ARBA00009085"/>
    </source>
</evidence>
<dbReference type="Gene3D" id="3.90.70.10">
    <property type="entry name" value="Cysteine proteinases"/>
    <property type="match status" value="1"/>
</dbReference>
<dbReference type="OrthoDB" id="292964at2759"/>
<dbReference type="CDD" id="cd02674">
    <property type="entry name" value="Peptidase_C19R"/>
    <property type="match status" value="1"/>
</dbReference>
<feature type="compositionally biased region" description="Pro residues" evidence="2">
    <location>
        <begin position="640"/>
        <end position="651"/>
    </location>
</feature>
<evidence type="ECO:0000259" key="4">
    <source>
        <dbReference type="PROSITE" id="PS50235"/>
    </source>
</evidence>
<comment type="caution">
    <text evidence="5">The sequence shown here is derived from an EMBL/GenBank/DDBJ whole genome shotgun (WGS) entry which is preliminary data.</text>
</comment>
<name>A0A9P5LAM5_9HYPO</name>
<evidence type="ECO:0000256" key="2">
    <source>
        <dbReference type="SAM" id="MobiDB-lite"/>
    </source>
</evidence>
<feature type="compositionally biased region" description="Pro residues" evidence="2">
    <location>
        <begin position="275"/>
        <end position="291"/>
    </location>
</feature>
<evidence type="ECO:0000313" key="5">
    <source>
        <dbReference type="EMBL" id="KAF7539462.1"/>
    </source>
</evidence>
<dbReference type="GO" id="GO:0016579">
    <property type="term" value="P:protein deubiquitination"/>
    <property type="evidence" value="ECO:0007669"/>
    <property type="project" value="InterPro"/>
</dbReference>
<dbReference type="Pfam" id="PF00581">
    <property type="entry name" value="Rhodanese"/>
    <property type="match status" value="1"/>
</dbReference>
<dbReference type="PROSITE" id="PS50206">
    <property type="entry name" value="RHODANESE_3"/>
    <property type="match status" value="1"/>
</dbReference>
<evidence type="ECO:0000313" key="6">
    <source>
        <dbReference type="Proteomes" id="UP000722485"/>
    </source>
</evidence>
<dbReference type="GO" id="GO:0004843">
    <property type="term" value="F:cysteine-type deubiquitinase activity"/>
    <property type="evidence" value="ECO:0007669"/>
    <property type="project" value="InterPro"/>
</dbReference>
<feature type="region of interest" description="Disordered" evidence="2">
    <location>
        <begin position="598"/>
        <end position="654"/>
    </location>
</feature>